<sequence>MRQQEFQRIGRVLRDHSGAELGENTRSAVAVKLSPVLEEFNLPTMAHLTAALTMPGNGRLRQRVAEAVAVPESYFFRNRECFAYIADVMLPHLMEQRARTRRLRIWSAACSTGQEPYSLAMLLAEKGAVLDGWTVEILATDFSGPVLRKAAQGLYSQFEVQRGLPATKLIKYFEKSGAAWQIKPDIRARVAFREQNLLHSCAELGRFDIILCRNVLIYFGLAQRAAVIARMARRLEPDGYLVLGAAETTHGYSDDFGRVPEGQNGVYRLRSSLARDTTERPFGKERESAAAFRSVILDRATADRLEARARARGMTLSALLAEIAGTDPYPEGSTETKRR</sequence>
<evidence type="ECO:0000256" key="3">
    <source>
        <dbReference type="ARBA" id="ARBA00022603"/>
    </source>
</evidence>
<dbReference type="PRINTS" id="PR00996">
    <property type="entry name" value="CHERMTFRASE"/>
</dbReference>
<evidence type="ECO:0000313" key="7">
    <source>
        <dbReference type="EMBL" id="ODS01368.1"/>
    </source>
</evidence>
<dbReference type="InterPro" id="IPR000780">
    <property type="entry name" value="CheR_MeTrfase"/>
</dbReference>
<keyword evidence="3" id="KW-0489">Methyltransferase</keyword>
<gene>
    <name evidence="7" type="ORF">AUC68_00460</name>
</gene>
<dbReference type="GO" id="GO:0008983">
    <property type="term" value="F:protein-glutamate O-methyltransferase activity"/>
    <property type="evidence" value="ECO:0007669"/>
    <property type="project" value="UniProtKB-EC"/>
</dbReference>
<dbReference type="Gene3D" id="3.40.50.150">
    <property type="entry name" value="Vaccinia Virus protein VP39"/>
    <property type="match status" value="1"/>
</dbReference>
<dbReference type="InterPro" id="IPR022642">
    <property type="entry name" value="CheR_C"/>
</dbReference>
<evidence type="ECO:0000256" key="2">
    <source>
        <dbReference type="ARBA" id="ARBA00012534"/>
    </source>
</evidence>
<dbReference type="AlphaFoldDB" id="A0A1E3W6A8"/>
<dbReference type="EMBL" id="LPWG01000001">
    <property type="protein sequence ID" value="ODS01368.1"/>
    <property type="molecule type" value="Genomic_DNA"/>
</dbReference>
<dbReference type="SUPFAM" id="SSF47757">
    <property type="entry name" value="Chemotaxis receptor methyltransferase CheR, N-terminal domain"/>
    <property type="match status" value="1"/>
</dbReference>
<dbReference type="STRING" id="1774968.AUC68_00460"/>
<dbReference type="OrthoDB" id="9816309at2"/>
<name>A0A1E3W6A8_9HYPH</name>
<dbReference type="GO" id="GO:0032259">
    <property type="term" value="P:methylation"/>
    <property type="evidence" value="ECO:0007669"/>
    <property type="project" value="UniProtKB-KW"/>
</dbReference>
<evidence type="ECO:0000256" key="5">
    <source>
        <dbReference type="ARBA" id="ARBA00022691"/>
    </source>
</evidence>
<evidence type="ECO:0000313" key="8">
    <source>
        <dbReference type="Proteomes" id="UP000094501"/>
    </source>
</evidence>
<dbReference type="Gene3D" id="1.10.155.10">
    <property type="entry name" value="Chemotaxis receptor methyltransferase CheR, N-terminal domain"/>
    <property type="match status" value="1"/>
</dbReference>
<keyword evidence="8" id="KW-1185">Reference proteome</keyword>
<keyword evidence="4" id="KW-0808">Transferase</keyword>
<organism evidence="7 8">
    <name type="scientific">Methyloceanibacter methanicus</name>
    <dbReference type="NCBI Taxonomy" id="1774968"/>
    <lineage>
        <taxon>Bacteria</taxon>
        <taxon>Pseudomonadati</taxon>
        <taxon>Pseudomonadota</taxon>
        <taxon>Alphaproteobacteria</taxon>
        <taxon>Hyphomicrobiales</taxon>
        <taxon>Hyphomicrobiaceae</taxon>
        <taxon>Methyloceanibacter</taxon>
    </lineage>
</organism>
<dbReference type="SUPFAM" id="SSF53335">
    <property type="entry name" value="S-adenosyl-L-methionine-dependent methyltransferases"/>
    <property type="match status" value="1"/>
</dbReference>
<dbReference type="InterPro" id="IPR036804">
    <property type="entry name" value="CheR_N_sf"/>
</dbReference>
<keyword evidence="5" id="KW-0949">S-adenosyl-L-methionine</keyword>
<dbReference type="Proteomes" id="UP000094501">
    <property type="component" value="Unassembled WGS sequence"/>
</dbReference>
<dbReference type="EC" id="2.1.1.80" evidence="2"/>
<evidence type="ECO:0000259" key="6">
    <source>
        <dbReference type="PROSITE" id="PS50123"/>
    </source>
</evidence>
<accession>A0A1E3W6A8</accession>
<dbReference type="Pfam" id="PF01739">
    <property type="entry name" value="CheR"/>
    <property type="match status" value="1"/>
</dbReference>
<dbReference type="InterPro" id="IPR050903">
    <property type="entry name" value="Bact_Chemotaxis_MeTrfase"/>
</dbReference>
<dbReference type="InterPro" id="IPR029063">
    <property type="entry name" value="SAM-dependent_MTases_sf"/>
</dbReference>
<dbReference type="RefSeq" id="WP_069435843.1">
    <property type="nucleotide sequence ID" value="NZ_LPWG01000001.1"/>
</dbReference>
<dbReference type="CDD" id="cd02440">
    <property type="entry name" value="AdoMet_MTases"/>
    <property type="match status" value="1"/>
</dbReference>
<feature type="domain" description="CheR-type methyltransferase" evidence="6">
    <location>
        <begin position="1"/>
        <end position="272"/>
    </location>
</feature>
<dbReference type="SMART" id="SM00138">
    <property type="entry name" value="MeTrc"/>
    <property type="match status" value="1"/>
</dbReference>
<evidence type="ECO:0000256" key="4">
    <source>
        <dbReference type="ARBA" id="ARBA00022679"/>
    </source>
</evidence>
<comment type="caution">
    <text evidence="7">The sequence shown here is derived from an EMBL/GenBank/DDBJ whole genome shotgun (WGS) entry which is preliminary data.</text>
</comment>
<protein>
    <recommendedName>
        <fullName evidence="2">protein-glutamate O-methyltransferase</fullName>
        <ecNumber evidence="2">2.1.1.80</ecNumber>
    </recommendedName>
</protein>
<evidence type="ECO:0000256" key="1">
    <source>
        <dbReference type="ARBA" id="ARBA00001541"/>
    </source>
</evidence>
<proteinExistence type="predicted"/>
<dbReference type="PANTHER" id="PTHR24422">
    <property type="entry name" value="CHEMOTAXIS PROTEIN METHYLTRANSFERASE"/>
    <property type="match status" value="1"/>
</dbReference>
<dbReference type="PANTHER" id="PTHR24422:SF21">
    <property type="entry name" value="CHEMOTAXIS PROTEIN METHYLTRANSFERASE 1"/>
    <property type="match status" value="1"/>
</dbReference>
<dbReference type="PROSITE" id="PS50123">
    <property type="entry name" value="CHER"/>
    <property type="match status" value="1"/>
</dbReference>
<comment type="catalytic activity">
    <reaction evidence="1">
        <text>L-glutamyl-[protein] + S-adenosyl-L-methionine = [protein]-L-glutamate 5-O-methyl ester + S-adenosyl-L-homocysteine</text>
        <dbReference type="Rhea" id="RHEA:24452"/>
        <dbReference type="Rhea" id="RHEA-COMP:10208"/>
        <dbReference type="Rhea" id="RHEA-COMP:10311"/>
        <dbReference type="ChEBI" id="CHEBI:29973"/>
        <dbReference type="ChEBI" id="CHEBI:57856"/>
        <dbReference type="ChEBI" id="CHEBI:59789"/>
        <dbReference type="ChEBI" id="CHEBI:82795"/>
        <dbReference type="EC" id="2.1.1.80"/>
    </reaction>
</comment>
<reference evidence="7 8" key="1">
    <citation type="journal article" date="2016" name="Environ. Microbiol.">
        <title>New Methyloceanibacter diversity from North Sea sediments includes methanotroph containing solely the soluble methane monooxygenase.</title>
        <authorList>
            <person name="Vekeman B."/>
            <person name="Kerckhof F.M."/>
            <person name="Cremers G."/>
            <person name="de Vos P."/>
            <person name="Vandamme P."/>
            <person name="Boon N."/>
            <person name="Op den Camp H.J."/>
            <person name="Heylen K."/>
        </authorList>
    </citation>
    <scope>NUCLEOTIDE SEQUENCE [LARGE SCALE GENOMIC DNA]</scope>
    <source>
        <strain evidence="7 8">R-67174</strain>
    </source>
</reference>